<dbReference type="EMBL" id="MGFE01000029">
    <property type="protein sequence ID" value="OGL97808.1"/>
    <property type="molecule type" value="Genomic_DNA"/>
</dbReference>
<dbReference type="SUPFAM" id="SSF49785">
    <property type="entry name" value="Galactose-binding domain-like"/>
    <property type="match status" value="1"/>
</dbReference>
<organism evidence="2 3">
    <name type="scientific">Candidatus Uhrbacteria bacterium RIFOXYB2_FULL_57_15</name>
    <dbReference type="NCBI Taxonomy" id="1802422"/>
    <lineage>
        <taxon>Bacteria</taxon>
        <taxon>Candidatus Uhriibacteriota</taxon>
    </lineage>
</organism>
<dbReference type="Proteomes" id="UP000176501">
    <property type="component" value="Unassembled WGS sequence"/>
</dbReference>
<evidence type="ECO:0000256" key="1">
    <source>
        <dbReference type="SAM" id="MobiDB-lite"/>
    </source>
</evidence>
<evidence type="ECO:0000313" key="3">
    <source>
        <dbReference type="Proteomes" id="UP000176501"/>
    </source>
</evidence>
<accession>A0A1F7W604</accession>
<sequence length="3056" mass="331630">MQVALLSALLNLATFVFDRLAYEAAIWVATGGEGETPLFHAKGAREAWADFGLDIAGSAVDELNSTLLDDLNLEFDICAPENSLFKLSIQLGLTQAYKYQKPKCDFQDMLKNWDAFVTSTILQVANPSQTILKAFAEGFKPGQNELSATVGLNLKVHQRVLEAKTNSLFEQVNSGGFQSVKDIVTGQIKTPASILQSEFTRQIGDSQSEPTKLQMQAAIQNSDLLGSMFLHVASVFTNTLLSTLMNKIFTGLFDVQPTVDPFDQELAGISTREDAANRFSSLITVAPTQLENYNALAEFVACPVGPITVRNLNNCVMDTNFVTAVARAESGVPMTVQEAIDDGFLNGDWPLIPHEGAGIPKNQDPLCYTYGYCYGNIVKMRKARILPVGWEIAASRNDPSNAATLQEIVDGFDECGTQGGGADGTHRWCHLIDPDWVLKYPETQCRAFVNGELRISSLSPGRAGACVDTPSCISESNDGSCDGGYGYCVQEKNVWRFRGDECPEQYASCLSFQNTFTSESADFLFNTVDQSVCDANNAGCEWYRTNKYYDDAGTPDDTSDDSFEWLAGDDDFVTADREDDVRRYDVGTSAHLAASTYAYDTDGDGTDDESYGTYAYQDRIYFNNNVEECSEDAAGCSAVYPIGDSLVLNAIQNPSFEDDADEDGTPDLWTEYLSTPTLDTSGSYSYYGSNAFTKDSTAAYGMLFQSNVQIAPGNFYAFSYYARKASSSSTGHTTGRVVLKDADGNYLDLAGTSVAGDCAVADWSAGTNNSVFIDLATPSSTTYERFECIFTVPDEGNGALANVYIYATDNYIDAVQLELGEDASSFTDGYNSSSPATSYLLVPPDYLGCTGAATDPAECDAYTQVCSAQDVGCNLYTPENGDPSVPAIASTLDECPSECVGYATYKQDATDREDVDFPLYFIEDRATACSSQYVGCDAFTNVDATSVGGEGSESYTYLRACVKPEMATGSADDNESATYFTWEGSDASGYQLVTWTLLKSDDTDAPCTAWDVQGESVLVCAEDASVDYETDDCNDHADIFDNPDCREFYDTNGDIHYRDVTLTVAVDSDCHPYRFDGSSETDCEASGGYWTDVGDCRYFGLADESTECPATQAGCRAYTGGAGRNATTVFSDDFEDGDLVEYTEADDATMSVSNESVASDGHSMRMVVPSAITASGGSIKTLWAYLVPSSTSTTYDESDAASCPSGSISDSGECEIDKDSDGTYDCSVEDGDNGCGTLDDLLVPGKTYMLSFWAKGSTDLYVFMHDLGGDSSATSTDVHDFVDPTTTGFQAISLDSGWHSYELGPLDTTDFANFDDSSTLRFYADKGTADETVYIDNIRLKAVEENIAIIKDSWVVPSTCDQTPDGVDSPQYYLGCEAYTDQNGDGANLYQFSDLCSEEVVGCEAAYDTQNSDSAYGAVYNARCLYVTTDTTDDDTVSSNTSCEIEGETVCTITAGTGYCLFDRDGALPSTLPYTEISGIGYYYMALGPEAVVVDADVPMYLVDNGTTSCTAENVGCEEIGLPTYDQDKSNVTSFESAYYLNDPDSYDDTLCANEELFCEEWSSTQDGNFYFKDPVDQTCEYQTGVTIDGSSYYGWFKTDTKEPCYDDYVISGEQFGIWRNGDDAYDGWVAACSSGYDLCTEFRDLSDTSGVTYPGGTPYYFMDDDSLSEEALTASDQCQGQVSQREGCGLFYDTNDSELTYNVTASYVASIHADVLYGDAPGSKQDPISCDDGGEDITTPDGETLNLCERRCKYEIDSTDSISTPSSEEDTTTLIVCSNYSSCEHVFDASCYDDTDCPDIQTDGGDTVSGTCENAVSTIVRGTSRVEVTHALSDDSNRVVKVYRDRECSAWLSCQSSQVSWNARTSKYETICDKVGLCTRYSRTGDASFCTEWATTDAVVLSLNEYTGRDATWNGTDYSGYSIPDQLPVEHYDQINVSPDSNDFICVSVSFDSGSLAIPTLEDDGNFIECDDSDDTGGDCTEWWSVCRQVKNDYRLGYVAGGCDLGETGWLGECIVGYCETSGDSCSSDGDCPGSEECVVGYCQDVGTTVCYSNDDDNADGVADACDASFPVCDTILGMCVDQLAPNSDTCVTASDCSGSGTPTCTSDVLSKRGACVNGMCATDVYGDPIVPDEAESEECRGYPETTSPFPTEVVTEWSDTTGMTSEPSSSPEDFDWQPYSYVYGYETTETCSPTVNDVGDLLLSDDCVCSYDKATYGESGSITRYYPPNTALSSISTGTRTANQGVCLGGEKAGRFCSLDSDCQSGTGTDYSGGSCIKLNRKDTVYGWEGYCLERDTSIHKNGSSSEDDRACLTWLPVDQLAGSTDLYGKYMGAGYNQGDTYYCAEVDVGYVIKAGAEFYATLIDASDCEHGDNVDPRNTCPDGTFMAFKSCEERSISTYDYEDYEWKEDDIYTWKAMCIPKNSYVDGDLTKKCGYNTDEDTNYIDDSDPDHEWETWSQMANCQTPLLTAPSQVEGWIDVADNISMMNDYIDAKSDLLPDAVLVEAVPYCRSVVKVADAAVYNYAWTDRVFDKTDTQYEVKPIGHSGDGYFAFTAETEQTVFGKADDVTLESSFDTEPADESSPLTVLLCELSDYSFILPTAEESCSSGDLVGEHARSYMDVNVIEAGYPYLSDGTVDICDEHETSLQDNGCNSEEIACTDNVCVGGGIRNGQRCNDYEDCALLHCVTKTIVTEESSDYSFNFDYCVAGVPYVYAHETVDAVVDRISQFFAKSISLTAGLKPWWEYSFGNDWTNAKDSDEILDWGAYEQMTSSVDTWDYTATGDPYSLERPTAPRVISIGDCDGTDCEEGTLDKISVNGYDSGDIEGSGGYKHVAVSFFAYADEDQMPIRNIIVDWGNGKHTSASGEPEWPSSSSSQSGSTSDDNYYQNHRGYSSTGVEQCDSVSSDANDWSTAPDACDTSYLTFINDYTCTATLAESLPACEETTDPSGMSRLTNSPCRGTGTIGTSGACVFQPRVHVKDNWGWCTGWCDSTDGVTMPDGNATEDATDGQCYDYECDTSDCPSEGNDSSCTDTSQGGITNPWINFDGYVIVTP</sequence>
<dbReference type="Gene3D" id="2.60.120.260">
    <property type="entry name" value="Galactose-binding domain-like"/>
    <property type="match status" value="2"/>
</dbReference>
<name>A0A1F7W604_9BACT</name>
<protein>
    <submittedName>
        <fullName evidence="2">Uncharacterized protein</fullName>
    </submittedName>
</protein>
<feature type="compositionally biased region" description="Low complexity" evidence="1">
    <location>
        <begin position="2865"/>
        <end position="2884"/>
    </location>
</feature>
<dbReference type="InterPro" id="IPR008979">
    <property type="entry name" value="Galactose-bd-like_sf"/>
</dbReference>
<reference evidence="2 3" key="1">
    <citation type="journal article" date="2016" name="Nat. Commun.">
        <title>Thousands of microbial genomes shed light on interconnected biogeochemical processes in an aquifer system.</title>
        <authorList>
            <person name="Anantharaman K."/>
            <person name="Brown C.T."/>
            <person name="Hug L.A."/>
            <person name="Sharon I."/>
            <person name="Castelle C.J."/>
            <person name="Probst A.J."/>
            <person name="Thomas B.C."/>
            <person name="Singh A."/>
            <person name="Wilkins M.J."/>
            <person name="Karaoz U."/>
            <person name="Brodie E.L."/>
            <person name="Williams K.H."/>
            <person name="Hubbard S.S."/>
            <person name="Banfield J.F."/>
        </authorList>
    </citation>
    <scope>NUCLEOTIDE SEQUENCE [LARGE SCALE GENOMIC DNA]</scope>
</reference>
<evidence type="ECO:0000313" key="2">
    <source>
        <dbReference type="EMBL" id="OGL97808.1"/>
    </source>
</evidence>
<gene>
    <name evidence="2" type="ORF">A2304_03780</name>
</gene>
<feature type="region of interest" description="Disordered" evidence="1">
    <location>
        <begin position="2862"/>
        <end position="2891"/>
    </location>
</feature>
<comment type="caution">
    <text evidence="2">The sequence shown here is derived from an EMBL/GenBank/DDBJ whole genome shotgun (WGS) entry which is preliminary data.</text>
</comment>
<proteinExistence type="predicted"/>